<accession>A0A2A2KF16</accession>
<proteinExistence type="predicted"/>
<evidence type="ECO:0000313" key="2">
    <source>
        <dbReference type="Proteomes" id="UP000218231"/>
    </source>
</evidence>
<name>A0A2A2KF16_9BILA</name>
<gene>
    <name evidence="1" type="ORF">WR25_08176</name>
</gene>
<evidence type="ECO:0000313" key="1">
    <source>
        <dbReference type="EMBL" id="PAV72574.1"/>
    </source>
</evidence>
<dbReference type="Proteomes" id="UP000218231">
    <property type="component" value="Unassembled WGS sequence"/>
</dbReference>
<organism evidence="1 2">
    <name type="scientific">Diploscapter pachys</name>
    <dbReference type="NCBI Taxonomy" id="2018661"/>
    <lineage>
        <taxon>Eukaryota</taxon>
        <taxon>Metazoa</taxon>
        <taxon>Ecdysozoa</taxon>
        <taxon>Nematoda</taxon>
        <taxon>Chromadorea</taxon>
        <taxon>Rhabditida</taxon>
        <taxon>Rhabditina</taxon>
        <taxon>Rhabditomorpha</taxon>
        <taxon>Rhabditoidea</taxon>
        <taxon>Rhabditidae</taxon>
        <taxon>Diploscapter</taxon>
    </lineage>
</organism>
<protein>
    <submittedName>
        <fullName evidence="1">Uncharacterized protein</fullName>
    </submittedName>
</protein>
<reference evidence="1 2" key="1">
    <citation type="journal article" date="2017" name="Curr. Biol.">
        <title>Genome architecture and evolution of a unichromosomal asexual nematode.</title>
        <authorList>
            <person name="Fradin H."/>
            <person name="Zegar C."/>
            <person name="Gutwein M."/>
            <person name="Lucas J."/>
            <person name="Kovtun M."/>
            <person name="Corcoran D."/>
            <person name="Baugh L.R."/>
            <person name="Kiontke K."/>
            <person name="Gunsalus K."/>
            <person name="Fitch D.H."/>
            <person name="Piano F."/>
        </authorList>
    </citation>
    <scope>NUCLEOTIDE SEQUENCE [LARGE SCALE GENOMIC DNA]</scope>
    <source>
        <strain evidence="1">PF1309</strain>
    </source>
</reference>
<sequence length="68" mass="7939">MSEFIGFRNDGYSGCPMRMHIDYEQFGVEQPYLVNQDGSLKRSQRNSLSLTLFNKVMNEWHNGCIFNS</sequence>
<dbReference type="EMBL" id="LIAE01008760">
    <property type="protein sequence ID" value="PAV72574.1"/>
    <property type="molecule type" value="Genomic_DNA"/>
</dbReference>
<keyword evidence="2" id="KW-1185">Reference proteome</keyword>
<comment type="caution">
    <text evidence="1">The sequence shown here is derived from an EMBL/GenBank/DDBJ whole genome shotgun (WGS) entry which is preliminary data.</text>
</comment>
<dbReference type="AlphaFoldDB" id="A0A2A2KF16"/>